<feature type="compositionally biased region" description="Basic and acidic residues" evidence="1">
    <location>
        <begin position="189"/>
        <end position="198"/>
    </location>
</feature>
<sequence length="1716" mass="183121">MNGRLRTSIDEQTAAHASPTIPSAQTLRAQITALASSNRLQPPSSRQSSGGFDYASSSPSDYPSPSPGGLDEDSSRPESSAQGASRYIAFGPNTQSRSRPLEKAFSDLSSPLSSEPPTRPADHTNDTFGRTSGKSALSDASAARRKTSPTERSAFGYLQSSWAQPSSSNQSNEITEYLNQGSVRGHRQQRIDALERELNLSGSSSPFTGTGSSNDDDMWTSGATASSQLSVPAVRQRSHPNSLAVSGSDTPDRTFGRPSNDRSHPTTHSDDSRPVQDGSRPSQSETTSSRDTYRSHDAAYGVGEAGGDQQFAALTRTLTSDQRRQQEELGRMSQQRSLAATPGSPSTAFTSQLTSPTSTHAAQRASHQSNATIMATTASLASSSTPKHDARLSRQTQGTTSSGAARPLSFTEEYDYQNEFGHKPLFAGEAAGSGSQDSIDVLSEQASPRLGEGLTPARSASVRVKTPIFGNTLIDLPPDQRASVVGALHEKAAPYPSQGSMQGGHVNLNSEAERERSRHALYDPQQAHAQAQTQVAQQGYTNGPQQKYAYGQGPQPVDQQYQATHGYYMQPAQPQGYPGQTDQGYSYPAHATGNIHDGTRTPHLPNLGDMYAVAPKFPPAPYSKYRDLRLTSRIAKIHHTILPLLTYAHIPATLFLDYNVIFALVQITLHPDSTQTGWRTAWWIALGIYGGCVLVWLIGVVVIYEGLWSFRRRWTVPQPLVMPIYLSSPAFVRTAIKDYSLYSLLYKARKSGNRRDALIETFWHYSQNWPTVLTLLPRGVISAILLVFYKPSGPTLVTQGVRDSVYFNQTTQRFSQFAFILITIQAAWAAWKLGVLLLANLGLAATLGCKSLIQQEQDRNAVADTELTSFAGHSRRGLVVRQFGSQPTGAQSFLQDGDNIQQATHRRWAWRWRAEDRIRAILFDAGLLHEPLPMQDSHHEPNKTGVAAEEHAGDRTFDSTQVVPTTYAQAQGAGGYGQLDQPRDWFGTDLRFSQSQTGLALTSPEAVQPEMWAAAQDEPTKAAAATVTPAPQAFHVQHLESSPSDEGDNSDASDPYSPAPLPIGRSPRSKEQLRDASSISSRNDRTSMRASSISSLNRLAALNAAPSGLRDSPLLDDGGATPASAQQSRDDTYTASKRAGGVFDGEPDGHGLHFYDQQGSNLRTQPGGLGSTAEVPQAAPALPAQSSNDTALLNEWRGRKRPRSSPVLAYGSGLNPGGMVTETEDWLRGQIDEEDDEEAEHDERRTAAPASKKPETFDNDRRIMQAIVPPMPASFAMSKDPSLAGSPDQGGSDTKHGSWTAAAPNPELFTPGPAASASTPPMRQQADAPNASSTSLSSSTKGRRSGTYSRPRSSGHGHEASSEDGVSLEGVDGGKKRGRNSLLGRVTNYSSSESSRRSGSGGRVEGESWIASLFGAGRSASRKVSPTVPSSSPKVGGSSADSPAMRLSGLTPRSETEPQVDNVPVVITTSASTTLPTADSGSVQQHEGEEVGSQSMASGSLLLAPIGAARTEGRRSASPSGSYDSNASGGTDDSEEGRLWASFPDQSRRHPPGLIALDIEQRTLAERRLAAAANENNAAMQQHRLLYGTSSGTAAPSVPGSALNLSPLMHPNVLAAISNGSPLGLPGMLGGGAQLSVSPSEGGLHAIREESWSSSLDSRSQGAATGSTRSRGTASALTASPVDADFPLEQIEEFAVPHHSSAGSSASRPLRRRDSS</sequence>
<feature type="region of interest" description="Disordered" evidence="1">
    <location>
        <begin position="1108"/>
        <end position="1174"/>
    </location>
</feature>
<feature type="compositionally biased region" description="Polar residues" evidence="1">
    <location>
        <begin position="221"/>
        <end position="230"/>
    </location>
</feature>
<feature type="transmembrane region" description="Helical" evidence="2">
    <location>
        <begin position="681"/>
        <end position="704"/>
    </location>
</feature>
<keyword evidence="4" id="KW-1185">Reference proteome</keyword>
<feature type="compositionally biased region" description="Low complexity" evidence="1">
    <location>
        <begin position="201"/>
        <end position="213"/>
    </location>
</feature>
<keyword evidence="2" id="KW-0812">Transmembrane</keyword>
<feature type="compositionally biased region" description="Polar residues" evidence="1">
    <location>
        <begin position="332"/>
        <end position="370"/>
    </location>
</feature>
<feature type="compositionally biased region" description="Polar residues" evidence="1">
    <location>
        <begin position="239"/>
        <end position="249"/>
    </location>
</feature>
<feature type="compositionally biased region" description="Basic and acidic residues" evidence="1">
    <location>
        <begin position="1241"/>
        <end position="1260"/>
    </location>
</feature>
<feature type="region of interest" description="Disordered" evidence="1">
    <location>
        <begin position="1273"/>
        <end position="1553"/>
    </location>
</feature>
<evidence type="ECO:0000256" key="2">
    <source>
        <dbReference type="SAM" id="Phobius"/>
    </source>
</evidence>
<proteinExistence type="predicted"/>
<keyword evidence="2" id="KW-0472">Membrane</keyword>
<accession>A0A5C3DT03</accession>
<feature type="compositionally biased region" description="Low complexity" evidence="1">
    <location>
        <begin position="106"/>
        <end position="116"/>
    </location>
</feature>
<protein>
    <submittedName>
        <fullName evidence="3">Uncharacterized protein</fullName>
    </submittedName>
</protein>
<feature type="region of interest" description="Disordered" evidence="1">
    <location>
        <begin position="1649"/>
        <end position="1681"/>
    </location>
</feature>
<feature type="compositionally biased region" description="Polar residues" evidence="1">
    <location>
        <begin position="1467"/>
        <end position="1485"/>
    </location>
</feature>
<feature type="region of interest" description="Disordered" evidence="1">
    <location>
        <begin position="1038"/>
        <end position="1092"/>
    </location>
</feature>
<feature type="compositionally biased region" description="Basic and acidic residues" evidence="1">
    <location>
        <begin position="321"/>
        <end position="330"/>
    </location>
</feature>
<feature type="compositionally biased region" description="Polar residues" evidence="1">
    <location>
        <begin position="20"/>
        <end position="50"/>
    </location>
</feature>
<feature type="compositionally biased region" description="Low complexity" evidence="1">
    <location>
        <begin position="1422"/>
        <end position="1439"/>
    </location>
</feature>
<reference evidence="3 4" key="1">
    <citation type="submission" date="2018-03" db="EMBL/GenBank/DDBJ databases">
        <authorList>
            <person name="Guldener U."/>
        </authorList>
    </citation>
    <scope>NUCLEOTIDE SEQUENCE [LARGE SCALE GENOMIC DNA]</scope>
    <source>
        <strain evidence="3 4">NBRC100155</strain>
    </source>
</reference>
<evidence type="ECO:0000313" key="4">
    <source>
        <dbReference type="Proteomes" id="UP000324022"/>
    </source>
</evidence>
<dbReference type="Proteomes" id="UP000324022">
    <property type="component" value="Unassembled WGS sequence"/>
</dbReference>
<feature type="compositionally biased region" description="Low complexity" evidence="1">
    <location>
        <begin position="1332"/>
        <end position="1350"/>
    </location>
</feature>
<feature type="compositionally biased region" description="Low complexity" evidence="1">
    <location>
        <begin position="159"/>
        <end position="171"/>
    </location>
</feature>
<organism evidence="3 4">
    <name type="scientific">Ustilago trichophora</name>
    <dbReference type="NCBI Taxonomy" id="86804"/>
    <lineage>
        <taxon>Eukaryota</taxon>
        <taxon>Fungi</taxon>
        <taxon>Dikarya</taxon>
        <taxon>Basidiomycota</taxon>
        <taxon>Ustilaginomycotina</taxon>
        <taxon>Ustilaginomycetes</taxon>
        <taxon>Ustilaginales</taxon>
        <taxon>Ustilaginaceae</taxon>
        <taxon>Ustilago</taxon>
    </lineage>
</organism>
<evidence type="ECO:0000313" key="3">
    <source>
        <dbReference type="EMBL" id="SPO21342.1"/>
    </source>
</evidence>
<feature type="region of interest" description="Disordered" evidence="1">
    <location>
        <begin position="1234"/>
        <end position="1260"/>
    </location>
</feature>
<feature type="compositionally biased region" description="Polar residues" evidence="1">
    <location>
        <begin position="172"/>
        <end position="182"/>
    </location>
</feature>
<feature type="compositionally biased region" description="Polar residues" evidence="1">
    <location>
        <begin position="1661"/>
        <end position="1678"/>
    </location>
</feature>
<feature type="transmembrane region" description="Helical" evidence="2">
    <location>
        <begin position="817"/>
        <end position="843"/>
    </location>
</feature>
<gene>
    <name evidence="3" type="ORF">UTRI_00819</name>
</gene>
<keyword evidence="2" id="KW-1133">Transmembrane helix</keyword>
<feature type="compositionally biased region" description="Polar residues" evidence="1">
    <location>
        <begin position="126"/>
        <end position="135"/>
    </location>
</feature>
<feature type="region of interest" description="Disordered" evidence="1">
    <location>
        <begin position="1693"/>
        <end position="1716"/>
    </location>
</feature>
<feature type="compositionally biased region" description="Low complexity" evidence="1">
    <location>
        <begin position="371"/>
        <end position="385"/>
    </location>
</feature>
<feature type="compositionally biased region" description="Low complexity" evidence="1">
    <location>
        <begin position="1310"/>
        <end position="1321"/>
    </location>
</feature>
<feature type="region of interest" description="Disordered" evidence="1">
    <location>
        <begin position="320"/>
        <end position="408"/>
    </location>
</feature>
<name>A0A5C3DT03_9BASI</name>
<feature type="compositionally biased region" description="Polar residues" evidence="1">
    <location>
        <begin position="393"/>
        <end position="403"/>
    </location>
</feature>
<feature type="region of interest" description="Disordered" evidence="1">
    <location>
        <begin position="1"/>
        <end position="294"/>
    </location>
</feature>
<dbReference type="OrthoDB" id="2575061at2759"/>
<dbReference type="EMBL" id="OOIN01000002">
    <property type="protein sequence ID" value="SPO21342.1"/>
    <property type="molecule type" value="Genomic_DNA"/>
</dbReference>
<evidence type="ECO:0000256" key="1">
    <source>
        <dbReference type="SAM" id="MobiDB-lite"/>
    </source>
</evidence>
<feature type="compositionally biased region" description="Polar residues" evidence="1">
    <location>
        <begin position="279"/>
        <end position="290"/>
    </location>
</feature>
<feature type="compositionally biased region" description="Polar residues" evidence="1">
    <location>
        <begin position="1517"/>
        <end position="1531"/>
    </location>
</feature>
<feature type="compositionally biased region" description="Basic and acidic residues" evidence="1">
    <location>
        <begin position="250"/>
        <end position="274"/>
    </location>
</feature>
<feature type="region of interest" description="Disordered" evidence="1">
    <location>
        <begin position="1195"/>
        <end position="1221"/>
    </location>
</feature>